<dbReference type="Proteomes" id="UP000184310">
    <property type="component" value="Unassembled WGS sequence"/>
</dbReference>
<feature type="transmembrane region" description="Helical" evidence="1">
    <location>
        <begin position="85"/>
        <end position="106"/>
    </location>
</feature>
<dbReference type="AlphaFoldDB" id="A0A1M6NGF9"/>
<keyword evidence="1" id="KW-0472">Membrane</keyword>
<feature type="transmembrane region" description="Helical" evidence="1">
    <location>
        <begin position="44"/>
        <end position="73"/>
    </location>
</feature>
<protein>
    <recommendedName>
        <fullName evidence="4">DUF2628 domain-containing protein</fullName>
    </recommendedName>
</protein>
<dbReference type="STRING" id="1121302.SAMN02745163_02900"/>
<dbReference type="Pfam" id="PF10947">
    <property type="entry name" value="DUF2628"/>
    <property type="match status" value="1"/>
</dbReference>
<keyword evidence="3" id="KW-1185">Reference proteome</keyword>
<keyword evidence="1" id="KW-0812">Transmembrane</keyword>
<accession>A0A1M6NGF9</accession>
<feature type="transmembrane region" description="Helical" evidence="1">
    <location>
        <begin position="139"/>
        <end position="158"/>
    </location>
</feature>
<keyword evidence="1" id="KW-1133">Transmembrane helix</keyword>
<evidence type="ECO:0000256" key="1">
    <source>
        <dbReference type="SAM" id="Phobius"/>
    </source>
</evidence>
<evidence type="ECO:0000313" key="3">
    <source>
        <dbReference type="Proteomes" id="UP000184310"/>
    </source>
</evidence>
<name>A0A1M6NGF9_9CLOT</name>
<organism evidence="2 3">
    <name type="scientific">Clostridium cavendishii DSM 21758</name>
    <dbReference type="NCBI Taxonomy" id="1121302"/>
    <lineage>
        <taxon>Bacteria</taxon>
        <taxon>Bacillati</taxon>
        <taxon>Bacillota</taxon>
        <taxon>Clostridia</taxon>
        <taxon>Eubacteriales</taxon>
        <taxon>Clostridiaceae</taxon>
        <taxon>Clostridium</taxon>
    </lineage>
</organism>
<dbReference type="EMBL" id="FQZB01000012">
    <property type="protein sequence ID" value="SHJ94769.1"/>
    <property type="molecule type" value="Genomic_DNA"/>
</dbReference>
<dbReference type="RefSeq" id="WP_072989175.1">
    <property type="nucleotide sequence ID" value="NZ_FQZB01000012.1"/>
</dbReference>
<gene>
    <name evidence="2" type="ORF">SAMN02745163_02900</name>
</gene>
<evidence type="ECO:0000313" key="2">
    <source>
        <dbReference type="EMBL" id="SHJ94769.1"/>
    </source>
</evidence>
<evidence type="ECO:0008006" key="4">
    <source>
        <dbReference type="Google" id="ProtNLM"/>
    </source>
</evidence>
<sequence>MEKSYKTKSSFTNEEYSLFVVENSKFYNEKFELFDNGKKLSWNWATFFLGGLWFIYRKLYAVGISLVLIGTLIDNLMSKHLSSPIYFFIWLAIDILITVFGNYIYYQHTNKKIVEVKNMGLSEEETKLKLSKVGGTSPILPIALIVIIFMIDIITFLYH</sequence>
<reference evidence="2 3" key="1">
    <citation type="submission" date="2016-11" db="EMBL/GenBank/DDBJ databases">
        <authorList>
            <person name="Jaros S."/>
            <person name="Januszkiewicz K."/>
            <person name="Wedrychowicz H."/>
        </authorList>
    </citation>
    <scope>NUCLEOTIDE SEQUENCE [LARGE SCALE GENOMIC DNA]</scope>
    <source>
        <strain evidence="2 3">DSM 21758</strain>
    </source>
</reference>
<dbReference type="OrthoDB" id="1753424at2"/>
<dbReference type="InterPro" id="IPR024399">
    <property type="entry name" value="DUF2628"/>
</dbReference>
<proteinExistence type="predicted"/>